<keyword evidence="3" id="KW-1185">Reference proteome</keyword>
<reference evidence="2 3" key="1">
    <citation type="journal article" date="2019" name="Int. J. Syst. Evol. Microbiol.">
        <title>The Global Catalogue of Microorganisms (GCM) 10K type strain sequencing project: providing services to taxonomists for standard genome sequencing and annotation.</title>
        <authorList>
            <consortium name="The Broad Institute Genomics Platform"/>
            <consortium name="The Broad Institute Genome Sequencing Center for Infectious Disease"/>
            <person name="Wu L."/>
            <person name="Ma J."/>
        </authorList>
    </citation>
    <scope>NUCLEOTIDE SEQUENCE [LARGE SCALE GENOMIC DNA]</scope>
    <source>
        <strain evidence="2 3">JCM 14942</strain>
    </source>
</reference>
<evidence type="ECO:0008006" key="4">
    <source>
        <dbReference type="Google" id="ProtNLM"/>
    </source>
</evidence>
<dbReference type="EMBL" id="BAAAOR010000030">
    <property type="protein sequence ID" value="GAA1533195.1"/>
    <property type="molecule type" value="Genomic_DNA"/>
</dbReference>
<protein>
    <recommendedName>
        <fullName evidence="4">NPCBM/NEW2 domain-containing protein</fullName>
    </recommendedName>
</protein>
<gene>
    <name evidence="2" type="ORF">GCM10009788_40260</name>
</gene>
<proteinExistence type="predicted"/>
<comment type="caution">
    <text evidence="2">The sequence shown here is derived from an EMBL/GenBank/DDBJ whole genome shotgun (WGS) entry which is preliminary data.</text>
</comment>
<organism evidence="2 3">
    <name type="scientific">Nocardioides humi</name>
    <dbReference type="NCBI Taxonomy" id="449461"/>
    <lineage>
        <taxon>Bacteria</taxon>
        <taxon>Bacillati</taxon>
        <taxon>Actinomycetota</taxon>
        <taxon>Actinomycetes</taxon>
        <taxon>Propionibacteriales</taxon>
        <taxon>Nocardioidaceae</taxon>
        <taxon>Nocardioides</taxon>
    </lineage>
</organism>
<evidence type="ECO:0000313" key="2">
    <source>
        <dbReference type="EMBL" id="GAA1533195.1"/>
    </source>
</evidence>
<dbReference type="Proteomes" id="UP001500842">
    <property type="component" value="Unassembled WGS sequence"/>
</dbReference>
<evidence type="ECO:0000313" key="3">
    <source>
        <dbReference type="Proteomes" id="UP001500842"/>
    </source>
</evidence>
<dbReference type="RefSeq" id="WP_141007285.1">
    <property type="nucleotide sequence ID" value="NZ_BAAAOR010000030.1"/>
</dbReference>
<keyword evidence="1" id="KW-0732">Signal</keyword>
<evidence type="ECO:0000256" key="1">
    <source>
        <dbReference type="SAM" id="SignalP"/>
    </source>
</evidence>
<feature type="chain" id="PRO_5046962749" description="NPCBM/NEW2 domain-containing protein" evidence="1">
    <location>
        <begin position="26"/>
        <end position="268"/>
    </location>
</feature>
<sequence length="268" mass="28296">MRLLTSGPSALLLIASLTLATPAHAASPEPATRAAAAQAITIAVKSDVVLRGKKVVITGAVKGKKISRVSLQQKRPGSKWKTQATAKVKANGTYKLKDKTTKAVTRKYRVVSVTGPKTKSAKVKVGVYEWRDLTKQGVRHRDGWGTSKSATINGVPYSPAFIGYQWNGTTTGLIDFNVARECIQLRARFGIGDNSDLAGRATISVLSDDAPVYSGSFGLTQSEYTTIALGSPFRVGISYTVENTGGSETPPGAIAVAAQPEILCTSAK</sequence>
<accession>A0ABN2B4U3</accession>
<feature type="signal peptide" evidence="1">
    <location>
        <begin position="1"/>
        <end position="25"/>
    </location>
</feature>
<name>A0ABN2B4U3_9ACTN</name>